<keyword evidence="5" id="KW-1185">Reference proteome</keyword>
<dbReference type="InterPro" id="IPR014748">
    <property type="entry name" value="Enoyl-CoA_hydra_C"/>
</dbReference>
<dbReference type="InterPro" id="IPR001753">
    <property type="entry name" value="Enoyl-CoA_hydra/iso"/>
</dbReference>
<dbReference type="PANTHER" id="PTHR11941:SF133">
    <property type="entry name" value="1,2-EPOXYPHENYLACETYL-COA ISOMERASE"/>
    <property type="match status" value="1"/>
</dbReference>
<dbReference type="SUPFAM" id="SSF52096">
    <property type="entry name" value="ClpP/crotonase"/>
    <property type="match status" value="1"/>
</dbReference>
<dbReference type="AlphaFoldDB" id="A0A6I6H9W5"/>
<dbReference type="RefSeq" id="WP_157192525.1">
    <property type="nucleotide sequence ID" value="NZ_CP046621.1"/>
</dbReference>
<gene>
    <name evidence="4" type="ORF">GPJ81_12860</name>
</gene>
<dbReference type="InterPro" id="IPR018376">
    <property type="entry name" value="Enoyl-CoA_hyd/isom_CS"/>
</dbReference>
<proteinExistence type="inferred from homology"/>
<comment type="similarity">
    <text evidence="1 3">Belongs to the enoyl-CoA hydratase/isomerase family.</text>
</comment>
<sequence>MAVLECSRRNGVATLLMSRTQVKNAFNGEMAMALLEALAQIRHDPEVRAVVLTGAGTDFCAGGDVSSMARMDGDAAAVRQRMELVNSVISALADLPCPVIAAVDGVAFGAGFSLALAADFILAAPRARFCMVFARIGAIPDMGATYHLPRLVGLQKARELIYSAREIDAAQALEMGVVLEVVADNDLHLRANELARSMACMSPLAFNMTKRLLSHSLNNDWSRQLNEEAQAQAIAMSCDYFKDATLRFMRKQPLLYRWPQQARSADQ</sequence>
<evidence type="ECO:0000256" key="2">
    <source>
        <dbReference type="ARBA" id="ARBA00023239"/>
    </source>
</evidence>
<protein>
    <submittedName>
        <fullName evidence="4">Enoyl-CoA hydratase/isomerase family protein</fullName>
    </submittedName>
</protein>
<dbReference type="PROSITE" id="PS00166">
    <property type="entry name" value="ENOYL_COA_HYDRATASE"/>
    <property type="match status" value="1"/>
</dbReference>
<dbReference type="PANTHER" id="PTHR11941">
    <property type="entry name" value="ENOYL-COA HYDRATASE-RELATED"/>
    <property type="match status" value="1"/>
</dbReference>
<dbReference type="Gene3D" id="3.90.226.10">
    <property type="entry name" value="2-enoyl-CoA Hydratase, Chain A, domain 1"/>
    <property type="match status" value="1"/>
</dbReference>
<evidence type="ECO:0000313" key="4">
    <source>
        <dbReference type="EMBL" id="QGW77538.1"/>
    </source>
</evidence>
<evidence type="ECO:0000256" key="3">
    <source>
        <dbReference type="RuleBase" id="RU003707"/>
    </source>
</evidence>
<keyword evidence="2" id="KW-0456">Lyase</keyword>
<dbReference type="GO" id="GO:0016853">
    <property type="term" value="F:isomerase activity"/>
    <property type="evidence" value="ECO:0007669"/>
    <property type="project" value="UniProtKB-KW"/>
</dbReference>
<dbReference type="Gene3D" id="1.10.12.10">
    <property type="entry name" value="Lyase 2-enoyl-coa Hydratase, Chain A, domain 2"/>
    <property type="match status" value="1"/>
</dbReference>
<accession>A0A6I6H9W5</accession>
<dbReference type="InterPro" id="IPR029045">
    <property type="entry name" value="ClpP/crotonase-like_dom_sf"/>
</dbReference>
<dbReference type="CDD" id="cd06558">
    <property type="entry name" value="crotonase-like"/>
    <property type="match status" value="1"/>
</dbReference>
<dbReference type="Proteomes" id="UP000426235">
    <property type="component" value="Chromosome"/>
</dbReference>
<organism evidence="4 5">
    <name type="scientific">Pseudomonas alkylphenolica</name>
    <dbReference type="NCBI Taxonomy" id="237609"/>
    <lineage>
        <taxon>Bacteria</taxon>
        <taxon>Pseudomonadati</taxon>
        <taxon>Pseudomonadota</taxon>
        <taxon>Gammaproteobacteria</taxon>
        <taxon>Pseudomonadales</taxon>
        <taxon>Pseudomonadaceae</taxon>
        <taxon>Pseudomonas</taxon>
    </lineage>
</organism>
<evidence type="ECO:0000313" key="5">
    <source>
        <dbReference type="Proteomes" id="UP000426235"/>
    </source>
</evidence>
<reference evidence="4" key="1">
    <citation type="submission" date="2019-12" db="EMBL/GenBank/DDBJ databases">
        <title>Hybrid Genome Assemblies of two High G+C Isolates from Undergraduate Microbiology Courses.</title>
        <authorList>
            <person name="Ne Ville C.J."/>
            <person name="Enright D."/>
            <person name="Hernandez I."/>
            <person name="Dodsworth J."/>
            <person name="Orwin P.M."/>
        </authorList>
    </citation>
    <scope>NUCLEOTIDE SEQUENCE [LARGE SCALE GENOMIC DNA]</scope>
    <source>
        <strain evidence="4">Neo</strain>
    </source>
</reference>
<name>A0A6I6H9W5_9PSED</name>
<evidence type="ECO:0000256" key="1">
    <source>
        <dbReference type="ARBA" id="ARBA00005254"/>
    </source>
</evidence>
<dbReference type="EMBL" id="CP046621">
    <property type="protein sequence ID" value="QGW77538.1"/>
    <property type="molecule type" value="Genomic_DNA"/>
</dbReference>
<dbReference type="Pfam" id="PF00378">
    <property type="entry name" value="ECH_1"/>
    <property type="match status" value="1"/>
</dbReference>
<dbReference type="GO" id="GO:0006635">
    <property type="term" value="P:fatty acid beta-oxidation"/>
    <property type="evidence" value="ECO:0007669"/>
    <property type="project" value="TreeGrafter"/>
</dbReference>
<dbReference type="GO" id="GO:0016829">
    <property type="term" value="F:lyase activity"/>
    <property type="evidence" value="ECO:0007669"/>
    <property type="project" value="UniProtKB-KW"/>
</dbReference>